<evidence type="ECO:0000256" key="3">
    <source>
        <dbReference type="ARBA" id="ARBA00022884"/>
    </source>
</evidence>
<proteinExistence type="predicted"/>
<dbReference type="eggNOG" id="ENOG502QT4I">
    <property type="taxonomic scope" value="Eukaryota"/>
</dbReference>
<sequence length="150" mass="17136">MNILILYRGRNYDSKQRPEIPLMLWKPLAPIYPRLVQNVADGLTFEKTKELRNMGLNSPPLMKLTRNGVYVNVVERVREAFKTVEVVRLDCSHVGSSDCKKIGVKLRFYGIDNDQKILPATYFWIAGNIKNYINWLLDCSSTLSCSPAAV</sequence>
<evidence type="ECO:0000256" key="4">
    <source>
        <dbReference type="ARBA" id="ARBA00022946"/>
    </source>
</evidence>
<dbReference type="GO" id="GO:0006397">
    <property type="term" value="P:mRNA processing"/>
    <property type="evidence" value="ECO:0007669"/>
    <property type="project" value="UniProtKB-KW"/>
</dbReference>
<organism evidence="9">
    <name type="scientific">Oryza brachyantha</name>
    <name type="common">malo sina</name>
    <dbReference type="NCBI Taxonomy" id="4533"/>
    <lineage>
        <taxon>Eukaryota</taxon>
        <taxon>Viridiplantae</taxon>
        <taxon>Streptophyta</taxon>
        <taxon>Embryophyta</taxon>
        <taxon>Tracheophyta</taxon>
        <taxon>Spermatophyta</taxon>
        <taxon>Magnoliopsida</taxon>
        <taxon>Liliopsida</taxon>
        <taxon>Poales</taxon>
        <taxon>Poaceae</taxon>
        <taxon>BOP clade</taxon>
        <taxon>Oryzoideae</taxon>
        <taxon>Oryzeae</taxon>
        <taxon>Oryzinae</taxon>
        <taxon>Oryza</taxon>
    </lineage>
</organism>
<dbReference type="STRING" id="4533.J3MQY5"/>
<dbReference type="Proteomes" id="UP000006038">
    <property type="component" value="Chromosome 8"/>
</dbReference>
<keyword evidence="2" id="KW-0677">Repeat</keyword>
<feature type="domain" description="CRM" evidence="8">
    <location>
        <begin position="41"/>
        <end position="137"/>
    </location>
</feature>
<dbReference type="GO" id="GO:0000373">
    <property type="term" value="P:Group II intron splicing"/>
    <property type="evidence" value="ECO:0007669"/>
    <property type="project" value="InterPro"/>
</dbReference>
<dbReference type="Gramene" id="OB08G15140.1">
    <property type="protein sequence ID" value="OB08G15140.1"/>
    <property type="gene ID" value="OB08G15140"/>
</dbReference>
<keyword evidence="5" id="KW-0508">mRNA splicing</keyword>
<keyword evidence="3 7" id="KW-0694">RNA-binding</keyword>
<evidence type="ECO:0000256" key="1">
    <source>
        <dbReference type="ARBA" id="ARBA00022664"/>
    </source>
</evidence>
<dbReference type="GO" id="GO:1990904">
    <property type="term" value="C:ribonucleoprotein complex"/>
    <property type="evidence" value="ECO:0007669"/>
    <property type="project" value="UniProtKB-KW"/>
</dbReference>
<reference evidence="9" key="2">
    <citation type="submission" date="2013-04" db="UniProtKB">
        <authorList>
            <consortium name="EnsemblPlants"/>
        </authorList>
    </citation>
    <scope>IDENTIFICATION</scope>
</reference>
<dbReference type="SUPFAM" id="SSF75471">
    <property type="entry name" value="YhbY-like"/>
    <property type="match status" value="1"/>
</dbReference>
<evidence type="ECO:0000256" key="2">
    <source>
        <dbReference type="ARBA" id="ARBA00022737"/>
    </source>
</evidence>
<evidence type="ECO:0000256" key="5">
    <source>
        <dbReference type="ARBA" id="ARBA00023187"/>
    </source>
</evidence>
<accession>J3MQY5</accession>
<keyword evidence="4" id="KW-0809">Transit peptide</keyword>
<evidence type="ECO:0000259" key="8">
    <source>
        <dbReference type="PROSITE" id="PS51295"/>
    </source>
</evidence>
<dbReference type="InterPro" id="IPR035920">
    <property type="entry name" value="YhbY-like_sf"/>
</dbReference>
<dbReference type="PROSITE" id="PS51295">
    <property type="entry name" value="CRM"/>
    <property type="match status" value="1"/>
</dbReference>
<dbReference type="EnsemblPlants" id="OB08G15140.1">
    <property type="protein sequence ID" value="OB08G15140.1"/>
    <property type="gene ID" value="OB08G15140"/>
</dbReference>
<keyword evidence="6" id="KW-0687">Ribonucleoprotein</keyword>
<dbReference type="InterPro" id="IPR001890">
    <property type="entry name" value="RNA-binding_CRM"/>
</dbReference>
<evidence type="ECO:0000256" key="6">
    <source>
        <dbReference type="ARBA" id="ARBA00023274"/>
    </source>
</evidence>
<dbReference type="Pfam" id="PF01985">
    <property type="entry name" value="CRS1_YhbY"/>
    <property type="match status" value="1"/>
</dbReference>
<evidence type="ECO:0000313" key="10">
    <source>
        <dbReference type="Proteomes" id="UP000006038"/>
    </source>
</evidence>
<dbReference type="InterPro" id="IPR044599">
    <property type="entry name" value="CAF1P_plant"/>
</dbReference>
<dbReference type="PANTHER" id="PTHR46247">
    <property type="entry name" value="CRS2-ASSOCIATED FACTOR 1, CHLOROPLASTIC"/>
    <property type="match status" value="1"/>
</dbReference>
<reference evidence="9" key="1">
    <citation type="journal article" date="2013" name="Nat. Commun.">
        <title>Whole-genome sequencing of Oryza brachyantha reveals mechanisms underlying Oryza genome evolution.</title>
        <authorList>
            <person name="Chen J."/>
            <person name="Huang Q."/>
            <person name="Gao D."/>
            <person name="Wang J."/>
            <person name="Lang Y."/>
            <person name="Liu T."/>
            <person name="Li B."/>
            <person name="Bai Z."/>
            <person name="Luis Goicoechea J."/>
            <person name="Liang C."/>
            <person name="Chen C."/>
            <person name="Zhang W."/>
            <person name="Sun S."/>
            <person name="Liao Y."/>
            <person name="Zhang X."/>
            <person name="Yang L."/>
            <person name="Song C."/>
            <person name="Wang M."/>
            <person name="Shi J."/>
            <person name="Liu G."/>
            <person name="Liu J."/>
            <person name="Zhou H."/>
            <person name="Zhou W."/>
            <person name="Yu Q."/>
            <person name="An N."/>
            <person name="Chen Y."/>
            <person name="Cai Q."/>
            <person name="Wang B."/>
            <person name="Liu B."/>
            <person name="Min J."/>
            <person name="Huang Y."/>
            <person name="Wu H."/>
            <person name="Li Z."/>
            <person name="Zhang Y."/>
            <person name="Yin Y."/>
            <person name="Song W."/>
            <person name="Jiang J."/>
            <person name="Jackson S.A."/>
            <person name="Wing R.A."/>
            <person name="Wang J."/>
            <person name="Chen M."/>
        </authorList>
    </citation>
    <scope>NUCLEOTIDE SEQUENCE [LARGE SCALE GENOMIC DNA]</scope>
    <source>
        <strain evidence="9">cv. IRGC 101232</strain>
    </source>
</reference>
<dbReference type="AlphaFoldDB" id="J3MQY5"/>
<dbReference type="HOGENOM" id="CLU_1743340_0_0_1"/>
<keyword evidence="10" id="KW-1185">Reference proteome</keyword>
<dbReference type="Gene3D" id="3.30.110.60">
    <property type="entry name" value="YhbY-like"/>
    <property type="match status" value="1"/>
</dbReference>
<keyword evidence="1" id="KW-0507">mRNA processing</keyword>
<dbReference type="PANTHER" id="PTHR46247:SF4">
    <property type="entry name" value="CRS2-ASSOCIATED FACTOR 2, MITOCHONDRIAL"/>
    <property type="match status" value="1"/>
</dbReference>
<evidence type="ECO:0000313" key="9">
    <source>
        <dbReference type="EnsemblPlants" id="OB08G15140.1"/>
    </source>
</evidence>
<name>J3MQY5_ORYBR</name>
<protein>
    <recommendedName>
        <fullName evidence="8">CRM domain-containing protein</fullName>
    </recommendedName>
</protein>
<evidence type="ECO:0000256" key="7">
    <source>
        <dbReference type="PROSITE-ProRule" id="PRU00626"/>
    </source>
</evidence>
<dbReference type="GO" id="GO:0003723">
    <property type="term" value="F:RNA binding"/>
    <property type="evidence" value="ECO:0007669"/>
    <property type="project" value="UniProtKB-UniRule"/>
</dbReference>